<comment type="cofactor">
    <cofactor evidence="1 15">
        <name>heme</name>
        <dbReference type="ChEBI" id="CHEBI:30413"/>
    </cofactor>
</comment>
<keyword evidence="19" id="KW-1185">Reference proteome</keyword>
<evidence type="ECO:0000256" key="13">
    <source>
        <dbReference type="ARBA" id="ARBA00023136"/>
    </source>
</evidence>
<reference evidence="17" key="2">
    <citation type="submission" date="2008-05" db="EMBL/GenBank/DDBJ databases">
        <title>The Bombyx mori cytochrome P450s.</title>
        <authorList>
            <person name="Kozaki T."/>
            <person name="Sezutsu H."/>
            <person name="Feyereisen R."/>
            <person name="Mita K."/>
            <person name="Shinoda T."/>
        </authorList>
    </citation>
    <scope>NUCLEOTIDE SEQUENCE</scope>
</reference>
<dbReference type="EC" id="1.14.14.1" evidence="5"/>
<dbReference type="PRINTS" id="PR00463">
    <property type="entry name" value="EP450I"/>
</dbReference>
<evidence type="ECO:0000256" key="3">
    <source>
        <dbReference type="ARBA" id="ARBA00004406"/>
    </source>
</evidence>
<evidence type="ECO:0000256" key="6">
    <source>
        <dbReference type="ARBA" id="ARBA00022617"/>
    </source>
</evidence>
<accession>L0N702</accession>
<evidence type="ECO:0000256" key="14">
    <source>
        <dbReference type="ARBA" id="ARBA00047827"/>
    </source>
</evidence>
<dbReference type="InterPro" id="IPR002401">
    <property type="entry name" value="Cyt_P450_E_grp-I"/>
</dbReference>
<dbReference type="Gene3D" id="1.10.630.10">
    <property type="entry name" value="Cytochrome P450"/>
    <property type="match status" value="1"/>
</dbReference>
<evidence type="ECO:0000256" key="12">
    <source>
        <dbReference type="ARBA" id="ARBA00023033"/>
    </source>
</evidence>
<evidence type="ECO:0000313" key="17">
    <source>
        <dbReference type="EMBL" id="BAM73791.1"/>
    </source>
</evidence>
<organism evidence="17">
    <name type="scientific">Bombyx mori</name>
    <name type="common">Silk moth</name>
    <dbReference type="NCBI Taxonomy" id="7091"/>
    <lineage>
        <taxon>Eukaryota</taxon>
        <taxon>Metazoa</taxon>
        <taxon>Ecdysozoa</taxon>
        <taxon>Arthropoda</taxon>
        <taxon>Hexapoda</taxon>
        <taxon>Insecta</taxon>
        <taxon>Pterygota</taxon>
        <taxon>Neoptera</taxon>
        <taxon>Endopterygota</taxon>
        <taxon>Lepidoptera</taxon>
        <taxon>Glossata</taxon>
        <taxon>Ditrysia</taxon>
        <taxon>Bombycoidea</taxon>
        <taxon>Bombycidae</taxon>
        <taxon>Bombycinae</taxon>
        <taxon>Bombyx</taxon>
    </lineage>
</organism>
<dbReference type="InterPro" id="IPR001128">
    <property type="entry name" value="Cyt_P450"/>
</dbReference>
<dbReference type="GO" id="GO:0005506">
    <property type="term" value="F:iron ion binding"/>
    <property type="evidence" value="ECO:0007669"/>
    <property type="project" value="InterPro"/>
</dbReference>
<dbReference type="HOGENOM" id="CLU_001570_5_2_1"/>
<evidence type="ECO:0000256" key="1">
    <source>
        <dbReference type="ARBA" id="ARBA00001971"/>
    </source>
</evidence>
<comment type="similarity">
    <text evidence="4 16">Belongs to the cytochrome P450 family.</text>
</comment>
<reference evidence="18" key="3">
    <citation type="submission" date="2022-06" db="UniProtKB">
        <authorList>
            <consortium name="EnsemblMetazoa"/>
        </authorList>
    </citation>
    <scope>IDENTIFICATION</scope>
    <source>
        <strain evidence="18">p50T (Dazao)</strain>
    </source>
</reference>
<dbReference type="GO" id="GO:0005789">
    <property type="term" value="C:endoplasmic reticulum membrane"/>
    <property type="evidence" value="ECO:0007669"/>
    <property type="project" value="UniProtKB-SubCell"/>
</dbReference>
<dbReference type="EMBL" id="AB436836">
    <property type="protein sequence ID" value="BAM73791.1"/>
    <property type="molecule type" value="mRNA"/>
</dbReference>
<comment type="subcellular location">
    <subcellularLocation>
        <location evidence="3">Endoplasmic reticulum membrane</location>
        <topology evidence="3">Peripheral membrane protein</topology>
    </subcellularLocation>
    <subcellularLocation>
        <location evidence="2">Microsome membrane</location>
        <topology evidence="2">Peripheral membrane protein</topology>
    </subcellularLocation>
</comment>
<evidence type="ECO:0000256" key="7">
    <source>
        <dbReference type="ARBA" id="ARBA00022723"/>
    </source>
</evidence>
<dbReference type="AlphaFoldDB" id="L0N702"/>
<dbReference type="FunFam" id="1.10.630.10:FF:000042">
    <property type="entry name" value="Cytochrome P450"/>
    <property type="match status" value="1"/>
</dbReference>
<evidence type="ECO:0000256" key="4">
    <source>
        <dbReference type="ARBA" id="ARBA00010617"/>
    </source>
</evidence>
<evidence type="ECO:0000313" key="18">
    <source>
        <dbReference type="EnsemblMetazoa" id="NP_001266427.1"/>
    </source>
</evidence>
<keyword evidence="7 15" id="KW-0479">Metal-binding</keyword>
<keyword evidence="13" id="KW-0472">Membrane</keyword>
<dbReference type="PANTHER" id="PTHR24292:SF54">
    <property type="entry name" value="CYP9F3-RELATED"/>
    <property type="match status" value="1"/>
</dbReference>
<evidence type="ECO:0000256" key="15">
    <source>
        <dbReference type="PIRSR" id="PIRSR602401-1"/>
    </source>
</evidence>
<evidence type="ECO:0000256" key="10">
    <source>
        <dbReference type="ARBA" id="ARBA00023002"/>
    </source>
</evidence>
<evidence type="ECO:0000256" key="5">
    <source>
        <dbReference type="ARBA" id="ARBA00012109"/>
    </source>
</evidence>
<reference evidence="19" key="1">
    <citation type="journal article" date="2008" name="Insect Biochem. Mol. Biol.">
        <title>The genome of a lepidopteran model insect, the silkworm Bombyx mori.</title>
        <authorList>
            <consortium name="International Silkworm Genome Consortium"/>
        </authorList>
    </citation>
    <scope>NUCLEOTIDE SEQUENCE [LARGE SCALE GENOMIC DNA]</scope>
    <source>
        <strain evidence="19">p50T</strain>
    </source>
</reference>
<dbReference type="InterPro" id="IPR036396">
    <property type="entry name" value="Cyt_P450_sf"/>
</dbReference>
<dbReference type="SMR" id="L0N702"/>
<keyword evidence="9" id="KW-0492">Microsome</keyword>
<dbReference type="InterPro" id="IPR050476">
    <property type="entry name" value="Insect_CytP450_Detox"/>
</dbReference>
<evidence type="ECO:0000256" key="11">
    <source>
        <dbReference type="ARBA" id="ARBA00023004"/>
    </source>
</evidence>
<proteinExistence type="evidence at transcript level"/>
<dbReference type="PRINTS" id="PR00385">
    <property type="entry name" value="P450"/>
</dbReference>
<dbReference type="CDD" id="cd11056">
    <property type="entry name" value="CYP6-like"/>
    <property type="match status" value="1"/>
</dbReference>
<dbReference type="InterPro" id="IPR017972">
    <property type="entry name" value="Cyt_P450_CS"/>
</dbReference>
<evidence type="ECO:0000256" key="16">
    <source>
        <dbReference type="RuleBase" id="RU000461"/>
    </source>
</evidence>
<sequence>MLLLALLLIFSIVIYLYTTRNHNYWAKRGVRHDPPVPFFGNHFRNVFGLKSIIELSVELYNKYPNEKVVGYYRGTEPELIVRDLDIAKNILIGDFVYFHHRGLGRNTDLEPLLRNLFHVDGDAWKLLRKRLTPAFTTAKLKAMFPLVINCAEKMKSVAGEYAGRGGECDVRELMARFSTEFIGACGFGIQMDTINNECSLFRELGRLIFTRQGLSLVAIGLWDLLPELRKYLRLPSSSVEATITEIYEKIRDQRNGKPCGRNDFVDLLLELKQKGVIEGESIDRFNVDGTPVQVQLEMDTKCIVAQMFVFFAAGFETSSSATSYTLHQLAFHQEIQKEIQCEIDEVLSRHDNKLCYDAILEMPLLTMAFKEALRMFPSLGNLHRVCTRSYTIPELGITIDPGVRIIIPAQAIQNDAKYFDDPSEFRPKRFAKDSEIKKFSFLPFGAGPRNCIGARLGEMQSLAGLAAILHKFSVEPAPSTVRKLRVKHTQNVVQGVEGGLPLLIKERK</sequence>
<evidence type="ECO:0000256" key="8">
    <source>
        <dbReference type="ARBA" id="ARBA00022824"/>
    </source>
</evidence>
<dbReference type="GO" id="GO:0016712">
    <property type="term" value="F:oxidoreductase activity, acting on paired donors, with incorporation or reduction of molecular oxygen, reduced flavin or flavoprotein as one donor, and incorporation of one atom of oxygen"/>
    <property type="evidence" value="ECO:0007669"/>
    <property type="project" value="UniProtKB-EC"/>
</dbReference>
<keyword evidence="8" id="KW-0256">Endoplasmic reticulum</keyword>
<keyword evidence="10 16" id="KW-0560">Oxidoreductase</keyword>
<dbReference type="CTD" id="101743305"/>
<evidence type="ECO:0000313" key="19">
    <source>
        <dbReference type="Proteomes" id="UP000005204"/>
    </source>
</evidence>
<keyword evidence="12 16" id="KW-0503">Monooxygenase</keyword>
<dbReference type="Proteomes" id="UP000005204">
    <property type="component" value="Unassembled WGS sequence"/>
</dbReference>
<evidence type="ECO:0000256" key="9">
    <source>
        <dbReference type="ARBA" id="ARBA00022848"/>
    </source>
</evidence>
<dbReference type="SUPFAM" id="SSF48264">
    <property type="entry name" value="Cytochrome P450"/>
    <property type="match status" value="1"/>
</dbReference>
<dbReference type="KEGG" id="bmor:101743305"/>
<dbReference type="OrthoDB" id="2789670at2759"/>
<keyword evidence="6 15" id="KW-0349">Heme</keyword>
<comment type="catalytic activity">
    <reaction evidence="14">
        <text>an organic molecule + reduced [NADPH--hemoprotein reductase] + O2 = an alcohol + oxidized [NADPH--hemoprotein reductase] + H2O + H(+)</text>
        <dbReference type="Rhea" id="RHEA:17149"/>
        <dbReference type="Rhea" id="RHEA-COMP:11964"/>
        <dbReference type="Rhea" id="RHEA-COMP:11965"/>
        <dbReference type="ChEBI" id="CHEBI:15377"/>
        <dbReference type="ChEBI" id="CHEBI:15378"/>
        <dbReference type="ChEBI" id="CHEBI:15379"/>
        <dbReference type="ChEBI" id="CHEBI:30879"/>
        <dbReference type="ChEBI" id="CHEBI:57618"/>
        <dbReference type="ChEBI" id="CHEBI:58210"/>
        <dbReference type="ChEBI" id="CHEBI:142491"/>
        <dbReference type="EC" id="1.14.14.1"/>
    </reaction>
</comment>
<dbReference type="PROSITE" id="PS00086">
    <property type="entry name" value="CYTOCHROME_P450"/>
    <property type="match status" value="1"/>
</dbReference>
<feature type="binding site" description="axial binding residue" evidence="15">
    <location>
        <position position="451"/>
    </location>
    <ligand>
        <name>heme</name>
        <dbReference type="ChEBI" id="CHEBI:30413"/>
    </ligand>
    <ligandPart>
        <name>Fe</name>
        <dbReference type="ChEBI" id="CHEBI:18248"/>
    </ligandPart>
</feature>
<dbReference type="RefSeq" id="NP_001266427.1">
    <property type="nucleotide sequence ID" value="NM_001279498.1"/>
</dbReference>
<protein>
    <recommendedName>
        <fullName evidence="5">unspecific monooxygenase</fullName>
        <ecNumber evidence="5">1.14.14.1</ecNumber>
    </recommendedName>
</protein>
<dbReference type="Pfam" id="PF00067">
    <property type="entry name" value="p450"/>
    <property type="match status" value="1"/>
</dbReference>
<evidence type="ECO:0000256" key="2">
    <source>
        <dbReference type="ARBA" id="ARBA00004174"/>
    </source>
</evidence>
<dbReference type="PANTHER" id="PTHR24292">
    <property type="entry name" value="CYTOCHROME P450"/>
    <property type="match status" value="1"/>
</dbReference>
<dbReference type="GO" id="GO:0020037">
    <property type="term" value="F:heme binding"/>
    <property type="evidence" value="ECO:0007669"/>
    <property type="project" value="InterPro"/>
</dbReference>
<name>L0N702_BOMMO</name>
<dbReference type="GeneID" id="101743305"/>
<dbReference type="EnsemblMetazoa" id="NM_001279498.1">
    <property type="protein sequence ID" value="NP_001266427.1"/>
    <property type="gene ID" value="GeneID_101743305"/>
</dbReference>
<keyword evidence="11 15" id="KW-0408">Iron</keyword>
<gene>
    <name evidence="17" type="primary">CYP6AN2</name>
    <name evidence="18" type="synonym">101743305</name>
</gene>